<dbReference type="PROSITE" id="PS51915">
    <property type="entry name" value="ZAD"/>
    <property type="match status" value="1"/>
</dbReference>
<feature type="binding site" evidence="10">
    <location>
        <position position="251"/>
    </location>
    <ligand>
        <name>Zn(2+)</name>
        <dbReference type="ChEBI" id="CHEBI:29105"/>
    </ligand>
</feature>
<dbReference type="InterPro" id="IPR006612">
    <property type="entry name" value="THAP_Znf"/>
</dbReference>
<keyword evidence="3" id="KW-0677">Repeat</keyword>
<feature type="region of interest" description="Disordered" evidence="11">
    <location>
        <begin position="831"/>
        <end position="872"/>
    </location>
</feature>
<dbReference type="GO" id="GO:0005634">
    <property type="term" value="C:nucleus"/>
    <property type="evidence" value="ECO:0007669"/>
    <property type="project" value="UniProtKB-SubCell"/>
</dbReference>
<keyword evidence="7" id="KW-0539">Nucleus</keyword>
<dbReference type="AlphaFoldDB" id="A0ABD0S574"/>
<dbReference type="GO" id="GO:0003677">
    <property type="term" value="F:DNA binding"/>
    <property type="evidence" value="ECO:0007669"/>
    <property type="project" value="UniProtKB-UniRule"/>
</dbReference>
<feature type="compositionally biased region" description="Basic and acidic residues" evidence="11">
    <location>
        <begin position="393"/>
        <end position="405"/>
    </location>
</feature>
<dbReference type="SMART" id="SM00692">
    <property type="entry name" value="DM3"/>
    <property type="match status" value="1"/>
</dbReference>
<proteinExistence type="predicted"/>
<dbReference type="Proteomes" id="UP001549921">
    <property type="component" value="Unassembled WGS sequence"/>
</dbReference>
<evidence type="ECO:0000256" key="1">
    <source>
        <dbReference type="ARBA" id="ARBA00004123"/>
    </source>
</evidence>
<dbReference type="PANTHER" id="PTHR24376:SF235">
    <property type="entry name" value="C2H2-TYPE DOMAIN-CONTAINING PROTEIN"/>
    <property type="match status" value="1"/>
</dbReference>
<evidence type="ECO:0000259" key="15">
    <source>
        <dbReference type="PROSITE" id="PS51915"/>
    </source>
</evidence>
<protein>
    <submittedName>
        <fullName evidence="16">Uncharacterized protein</fullName>
    </submittedName>
</protein>
<dbReference type="SMART" id="SM00980">
    <property type="entry name" value="THAP"/>
    <property type="match status" value="1"/>
</dbReference>
<evidence type="ECO:0000256" key="3">
    <source>
        <dbReference type="ARBA" id="ARBA00022737"/>
    </source>
</evidence>
<evidence type="ECO:0000256" key="8">
    <source>
        <dbReference type="PROSITE-ProRule" id="PRU00042"/>
    </source>
</evidence>
<keyword evidence="12" id="KW-0732">Signal</keyword>
<dbReference type="SMART" id="SM00868">
    <property type="entry name" value="zf-AD"/>
    <property type="match status" value="1"/>
</dbReference>
<dbReference type="InterPro" id="IPR012934">
    <property type="entry name" value="Znf_AD"/>
</dbReference>
<evidence type="ECO:0000313" key="17">
    <source>
        <dbReference type="Proteomes" id="UP001549921"/>
    </source>
</evidence>
<evidence type="ECO:0000256" key="11">
    <source>
        <dbReference type="SAM" id="MobiDB-lite"/>
    </source>
</evidence>
<feature type="compositionally biased region" description="Acidic residues" evidence="11">
    <location>
        <begin position="122"/>
        <end position="138"/>
    </location>
</feature>
<feature type="domain" description="C2H2-type" evidence="13">
    <location>
        <begin position="520"/>
        <end position="547"/>
    </location>
</feature>
<gene>
    <name evidence="16" type="ORF">ABMA28_012681</name>
</gene>
<comment type="caution">
    <text evidence="16">The sequence shown here is derived from an EMBL/GenBank/DDBJ whole genome shotgun (WGS) entry which is preliminary data.</text>
</comment>
<dbReference type="PROSITE" id="PS50950">
    <property type="entry name" value="ZF_THAP"/>
    <property type="match status" value="1"/>
</dbReference>
<evidence type="ECO:0000313" key="16">
    <source>
        <dbReference type="EMBL" id="KAL0809042.1"/>
    </source>
</evidence>
<evidence type="ECO:0000259" key="13">
    <source>
        <dbReference type="PROSITE" id="PS50157"/>
    </source>
</evidence>
<dbReference type="InterPro" id="IPR013087">
    <property type="entry name" value="Znf_C2H2_type"/>
</dbReference>
<dbReference type="SMART" id="SM00355">
    <property type="entry name" value="ZnF_C2H2"/>
    <property type="match status" value="11"/>
</dbReference>
<organism evidence="16 17">
    <name type="scientific">Loxostege sticticalis</name>
    <name type="common">Beet webworm moth</name>
    <dbReference type="NCBI Taxonomy" id="481309"/>
    <lineage>
        <taxon>Eukaryota</taxon>
        <taxon>Metazoa</taxon>
        <taxon>Ecdysozoa</taxon>
        <taxon>Arthropoda</taxon>
        <taxon>Hexapoda</taxon>
        <taxon>Insecta</taxon>
        <taxon>Pterygota</taxon>
        <taxon>Neoptera</taxon>
        <taxon>Endopterygota</taxon>
        <taxon>Lepidoptera</taxon>
        <taxon>Glossata</taxon>
        <taxon>Ditrysia</taxon>
        <taxon>Pyraloidea</taxon>
        <taxon>Crambidae</taxon>
        <taxon>Pyraustinae</taxon>
        <taxon>Loxostege</taxon>
    </lineage>
</organism>
<evidence type="ECO:0000256" key="12">
    <source>
        <dbReference type="SAM" id="SignalP"/>
    </source>
</evidence>
<feature type="domain" description="THAP-type" evidence="14">
    <location>
        <begin position="1"/>
        <end position="86"/>
    </location>
</feature>
<dbReference type="Gene3D" id="6.20.210.20">
    <property type="entry name" value="THAP domain"/>
    <property type="match status" value="1"/>
</dbReference>
<feature type="region of interest" description="Disordered" evidence="11">
    <location>
        <begin position="392"/>
        <end position="418"/>
    </location>
</feature>
<evidence type="ECO:0000256" key="4">
    <source>
        <dbReference type="ARBA" id="ARBA00022771"/>
    </source>
</evidence>
<feature type="domain" description="C2H2-type" evidence="13">
    <location>
        <begin position="464"/>
        <end position="491"/>
    </location>
</feature>
<evidence type="ECO:0000256" key="6">
    <source>
        <dbReference type="ARBA" id="ARBA00023125"/>
    </source>
</evidence>
<dbReference type="PANTHER" id="PTHR24376">
    <property type="entry name" value="ZINC FINGER PROTEIN"/>
    <property type="match status" value="1"/>
</dbReference>
<dbReference type="SUPFAM" id="SSF57716">
    <property type="entry name" value="Glucocorticoid receptor-like (DNA-binding domain)"/>
    <property type="match status" value="2"/>
</dbReference>
<dbReference type="PROSITE" id="PS00028">
    <property type="entry name" value="ZINC_FINGER_C2H2_1"/>
    <property type="match status" value="5"/>
</dbReference>
<feature type="domain" description="ZAD" evidence="15">
    <location>
        <begin position="203"/>
        <end position="275"/>
    </location>
</feature>
<dbReference type="GO" id="GO:0008270">
    <property type="term" value="F:zinc ion binding"/>
    <property type="evidence" value="ECO:0007669"/>
    <property type="project" value="UniProtKB-UniRule"/>
</dbReference>
<evidence type="ECO:0000256" key="7">
    <source>
        <dbReference type="ARBA" id="ARBA00023242"/>
    </source>
</evidence>
<feature type="compositionally biased region" description="Basic residues" evidence="11">
    <location>
        <begin position="144"/>
        <end position="157"/>
    </location>
</feature>
<feature type="binding site" evidence="10">
    <location>
        <position position="205"/>
    </location>
    <ligand>
        <name>Zn(2+)</name>
        <dbReference type="ChEBI" id="CHEBI:29105"/>
    </ligand>
</feature>
<evidence type="ECO:0000259" key="14">
    <source>
        <dbReference type="PROSITE" id="PS50950"/>
    </source>
</evidence>
<dbReference type="SUPFAM" id="SSF57667">
    <property type="entry name" value="beta-beta-alpha zinc fingers"/>
    <property type="match status" value="4"/>
</dbReference>
<keyword evidence="2 10" id="KW-0479">Metal-binding</keyword>
<dbReference type="EMBL" id="JBEDNZ010000030">
    <property type="protein sequence ID" value="KAL0809042.1"/>
    <property type="molecule type" value="Genomic_DNA"/>
</dbReference>
<feature type="chain" id="PRO_5044752770" evidence="12">
    <location>
        <begin position="18"/>
        <end position="872"/>
    </location>
</feature>
<dbReference type="Pfam" id="PF00096">
    <property type="entry name" value="zf-C2H2"/>
    <property type="match status" value="2"/>
</dbReference>
<feature type="domain" description="C2H2-type" evidence="13">
    <location>
        <begin position="753"/>
        <end position="780"/>
    </location>
</feature>
<feature type="region of interest" description="Disordered" evidence="11">
    <location>
        <begin position="114"/>
        <end position="160"/>
    </location>
</feature>
<keyword evidence="6 9" id="KW-0238">DNA-binding</keyword>
<reference evidence="16 17" key="1">
    <citation type="submission" date="2024-06" db="EMBL/GenBank/DDBJ databases">
        <title>A chromosome-level genome assembly of beet webworm, Loxostege sticticalis.</title>
        <authorList>
            <person name="Zhang Y."/>
        </authorList>
    </citation>
    <scope>NUCLEOTIDE SEQUENCE [LARGE SCALE GENOMIC DNA]</scope>
    <source>
        <strain evidence="16">AQ028</strain>
        <tissue evidence="16">Male pupae</tissue>
    </source>
</reference>
<keyword evidence="4 8" id="KW-0863">Zinc-finger</keyword>
<keyword evidence="5 10" id="KW-0862">Zinc</keyword>
<feature type="domain" description="C2H2-type" evidence="13">
    <location>
        <begin position="807"/>
        <end position="832"/>
    </location>
</feature>
<feature type="binding site" evidence="10">
    <location>
        <position position="248"/>
    </location>
    <ligand>
        <name>Zn(2+)</name>
        <dbReference type="ChEBI" id="CHEBI:29105"/>
    </ligand>
</feature>
<feature type="domain" description="C2H2-type" evidence="13">
    <location>
        <begin position="779"/>
        <end position="806"/>
    </location>
</feature>
<dbReference type="InterPro" id="IPR036236">
    <property type="entry name" value="Znf_C2H2_sf"/>
</dbReference>
<feature type="binding site" evidence="10">
    <location>
        <position position="208"/>
    </location>
    <ligand>
        <name>Zn(2+)</name>
        <dbReference type="ChEBI" id="CHEBI:29105"/>
    </ligand>
</feature>
<sequence length="872" mass="100472">MGRARTGLICAVPFCLSACFPGCGIRFHPFPNNVKRRNKWLKILEISPDAYKEDMMICCLHFNSADYFNNDRKKGKLKAMALPHYSQKQGPSDSNDFGISSAVIEKALEKFEGVSSSSDLDSSNDSDEEEDFSSDDECTEKVQLQKKQKPAKLKPKAAKNETKTDISTVDKIINEIFEENDSGDRILYEQEPEFTEPYNVLTHVCRICLATGCAMYSMNKYNLEPTYLLLTGIKSEMLHETKMPQVLCFECVRRLQNFIEFSTKSLTAWSLLNELIAEDKLSMDEIKGIDREKLMLSSRLCCTIYEPNYCDLKIQEYDEKEIEIFTNIDQNESLRNFEVTNEEHKESMENSFIKDETYLEMSVDAEDDAFINVKDEFEEHDTCVLVQPNENRLPIKNESPDKSEIPSENVYPIDKDEPSDSADDFLNSNENFEELFEEKSLTTEMQKALVESRKNTKKYQNSVFKCDKCFKSFNLEGPFKEHMKRHTNECGEFVCPVCDTHYFTRFQMINHVRNHHEKCFQCRLCPYKTTFRSAVYTHKRSHDGKRYSCTKCSKSFAKPTPFWAHMQLYHPVDAVCHLCGASHSGFRNLDQHMRTAHRGEDLKLPPSKKPNRLYEMESVRRKETGTKHTLAFFVTTLPDDSPCCDQCEIRFLDKSAIQRHFSVSPLHGNHQRPPKTHKKKLPGTVKIICEQCGVQCRGFKKYFWHFMSEHPGVNRTQHCGKFMCELCGNVLPTKSLLNEHLKKHADGNKPNVFVCTICGTKRCSKSGLSVHMRDHRVSRKCEICGRVLATVSSLYKHLALHKSNKPYSCEKCNKRFSMPSEKKAHITHAHMGVPWPKKRPRGSAPLRQRGGRLQPVADMTEKDQCAEQSDVT</sequence>
<comment type="subcellular location">
    <subcellularLocation>
        <location evidence="1">Nucleus</location>
    </subcellularLocation>
</comment>
<name>A0ABD0S574_LOXSC</name>
<feature type="domain" description="C2H2-type" evidence="13">
    <location>
        <begin position="722"/>
        <end position="749"/>
    </location>
</feature>
<dbReference type="Gene3D" id="3.30.160.60">
    <property type="entry name" value="Classic Zinc Finger"/>
    <property type="match status" value="5"/>
</dbReference>
<dbReference type="PROSITE" id="PS50157">
    <property type="entry name" value="ZINC_FINGER_C2H2_2"/>
    <property type="match status" value="8"/>
</dbReference>
<feature type="domain" description="C2H2-type" evidence="13">
    <location>
        <begin position="547"/>
        <end position="570"/>
    </location>
</feature>
<feature type="signal peptide" evidence="12">
    <location>
        <begin position="1"/>
        <end position="17"/>
    </location>
</feature>
<evidence type="ECO:0000256" key="2">
    <source>
        <dbReference type="ARBA" id="ARBA00022723"/>
    </source>
</evidence>
<accession>A0ABD0S574</accession>
<evidence type="ECO:0000256" key="9">
    <source>
        <dbReference type="PROSITE-ProRule" id="PRU00309"/>
    </source>
</evidence>
<evidence type="ECO:0000256" key="5">
    <source>
        <dbReference type="ARBA" id="ARBA00022833"/>
    </source>
</evidence>
<dbReference type="InterPro" id="IPR038441">
    <property type="entry name" value="THAP_Znf_sf"/>
</dbReference>
<evidence type="ECO:0000256" key="10">
    <source>
        <dbReference type="PROSITE-ProRule" id="PRU01263"/>
    </source>
</evidence>
<feature type="domain" description="C2H2-type" evidence="13">
    <location>
        <begin position="574"/>
        <end position="602"/>
    </location>
</feature>